<keyword evidence="3 7" id="KW-0479">Metal-binding</keyword>
<sequence>GNNNFSISFTRMNATGKQLIAFWLHKKGEKWMVKSLDKSDSEENFNHHKCGLYHYITPKNVFKSIIIIRLKNVGQEISKVLHLLQIRNKKVVHMETRVVDNAFQFYVEIESSSSKDWSEIRNILETLNGIEIEAAEEKHEDFEAPVEVNIDLEEATWFPRSINDIDHFQKVYMAGTGLDADHPGFRDAVYRKRRRMFSEVAIFHRHGMRIPCIKYTEEEKNTWKTIFNELTKLHEEHASEEYNENWKELVKYCGYREDNIPQLEDINSYLKKKTGFQIRPVAGYLSPRDFLAALAFRVFHCTQYIRHGSDPFYTPEPDCCHEIL</sequence>
<name>A0A0K2UAV8_LEPSM</name>
<dbReference type="GO" id="GO:0004510">
    <property type="term" value="F:tryptophan 5-monooxygenase activity"/>
    <property type="evidence" value="ECO:0007669"/>
    <property type="project" value="TreeGrafter"/>
</dbReference>
<evidence type="ECO:0000256" key="1">
    <source>
        <dbReference type="ARBA" id="ARBA00001954"/>
    </source>
</evidence>
<dbReference type="SUPFAM" id="SSF56534">
    <property type="entry name" value="Aromatic aminoacid monoxygenases, catalytic and oligomerization domains"/>
    <property type="match status" value="1"/>
</dbReference>
<evidence type="ECO:0000256" key="5">
    <source>
        <dbReference type="ARBA" id="ARBA00023004"/>
    </source>
</evidence>
<dbReference type="PROSITE" id="PS51410">
    <property type="entry name" value="BH4_AAA_HYDROXYL_2"/>
    <property type="match status" value="1"/>
</dbReference>
<organism evidence="9">
    <name type="scientific">Lepeophtheirus salmonis</name>
    <name type="common">Salmon louse</name>
    <name type="synonym">Caligus salmonis</name>
    <dbReference type="NCBI Taxonomy" id="72036"/>
    <lineage>
        <taxon>Eukaryota</taxon>
        <taxon>Metazoa</taxon>
        <taxon>Ecdysozoa</taxon>
        <taxon>Arthropoda</taxon>
        <taxon>Crustacea</taxon>
        <taxon>Multicrustacea</taxon>
        <taxon>Hexanauplia</taxon>
        <taxon>Copepoda</taxon>
        <taxon>Siphonostomatoida</taxon>
        <taxon>Caligidae</taxon>
        <taxon>Lepeophtheirus</taxon>
    </lineage>
</organism>
<evidence type="ECO:0000256" key="7">
    <source>
        <dbReference type="PIRSR" id="PIRSR601273-2"/>
    </source>
</evidence>
<evidence type="ECO:0000259" key="8">
    <source>
        <dbReference type="PROSITE" id="PS51410"/>
    </source>
</evidence>
<evidence type="ECO:0000256" key="2">
    <source>
        <dbReference type="ARBA" id="ARBA00009712"/>
    </source>
</evidence>
<comment type="similarity">
    <text evidence="2">Belongs to the biopterin-dependent aromatic amino acid hydroxylase family.</text>
</comment>
<dbReference type="InterPro" id="IPR036951">
    <property type="entry name" value="ArAA_hydroxylase_sf"/>
</dbReference>
<dbReference type="OrthoDB" id="983542at2759"/>
<dbReference type="GO" id="GO:0043005">
    <property type="term" value="C:neuron projection"/>
    <property type="evidence" value="ECO:0007669"/>
    <property type="project" value="TreeGrafter"/>
</dbReference>
<dbReference type="InterPro" id="IPR036329">
    <property type="entry name" value="Aro-AA_hydroxylase_C_sf"/>
</dbReference>
<dbReference type="PANTHER" id="PTHR11473:SF16">
    <property type="entry name" value="TRYPTOPHAN 5-HYDROXYLASE 2"/>
    <property type="match status" value="1"/>
</dbReference>
<comment type="cofactor">
    <cofactor evidence="1 7">
        <name>Fe(2+)</name>
        <dbReference type="ChEBI" id="CHEBI:29033"/>
    </cofactor>
</comment>
<dbReference type="GO" id="GO:0005506">
    <property type="term" value="F:iron ion binding"/>
    <property type="evidence" value="ECO:0007669"/>
    <property type="project" value="InterPro"/>
</dbReference>
<dbReference type="EMBL" id="HACA01017859">
    <property type="protein sequence ID" value="CDW35220.1"/>
    <property type="molecule type" value="Transcribed_RNA"/>
</dbReference>
<dbReference type="Pfam" id="PF00351">
    <property type="entry name" value="Biopterin_H"/>
    <property type="match status" value="1"/>
</dbReference>
<evidence type="ECO:0000313" key="9">
    <source>
        <dbReference type="EMBL" id="CDW35220.1"/>
    </source>
</evidence>
<keyword evidence="4" id="KW-0560">Oxidoreductase</keyword>
<reference evidence="9" key="1">
    <citation type="submission" date="2014-05" db="EMBL/GenBank/DDBJ databases">
        <authorList>
            <person name="Chronopoulou M."/>
        </authorList>
    </citation>
    <scope>NUCLEOTIDE SEQUENCE</scope>
    <source>
        <tissue evidence="9">Whole organism</tissue>
    </source>
</reference>
<protein>
    <recommendedName>
        <fullName evidence="8">Biopterin-dependent aromatic amino acid hydroxylase family profile domain-containing protein</fullName>
    </recommendedName>
</protein>
<dbReference type="GO" id="GO:0009072">
    <property type="term" value="P:aromatic amino acid metabolic process"/>
    <property type="evidence" value="ECO:0007669"/>
    <property type="project" value="InterPro"/>
</dbReference>
<dbReference type="Gene3D" id="1.10.800.10">
    <property type="entry name" value="Aromatic amino acid hydroxylase"/>
    <property type="match status" value="1"/>
</dbReference>
<keyword evidence="6" id="KW-0503">Monooxygenase</keyword>
<feature type="non-terminal residue" evidence="9">
    <location>
        <position position="1"/>
    </location>
</feature>
<accession>A0A0K2UAV8</accession>
<evidence type="ECO:0000256" key="6">
    <source>
        <dbReference type="ARBA" id="ARBA00023033"/>
    </source>
</evidence>
<feature type="binding site" evidence="7">
    <location>
        <position position="321"/>
    </location>
    <ligand>
        <name>Fe cation</name>
        <dbReference type="ChEBI" id="CHEBI:24875"/>
    </ligand>
</feature>
<dbReference type="InterPro" id="IPR019774">
    <property type="entry name" value="Aromatic-AA_hydroxylase_C"/>
</dbReference>
<dbReference type="PRINTS" id="PR00372">
    <property type="entry name" value="FYWHYDRXLASE"/>
</dbReference>
<evidence type="ECO:0000256" key="3">
    <source>
        <dbReference type="ARBA" id="ARBA00022723"/>
    </source>
</evidence>
<keyword evidence="5 7" id="KW-0408">Iron</keyword>
<proteinExistence type="inferred from homology"/>
<feature type="non-terminal residue" evidence="9">
    <location>
        <position position="324"/>
    </location>
</feature>
<evidence type="ECO:0000256" key="4">
    <source>
        <dbReference type="ARBA" id="ARBA00023002"/>
    </source>
</evidence>
<dbReference type="AlphaFoldDB" id="A0A0K2UAV8"/>
<dbReference type="PANTHER" id="PTHR11473">
    <property type="entry name" value="AROMATIC AMINO ACID HYDROXYLASE"/>
    <property type="match status" value="1"/>
</dbReference>
<feature type="domain" description="Biopterin-dependent aromatic amino acid hydroxylase family profile" evidence="8">
    <location>
        <begin position="143"/>
        <end position="324"/>
    </location>
</feature>
<dbReference type="InterPro" id="IPR001273">
    <property type="entry name" value="ArAA_hydroxylase"/>
</dbReference>